<reference evidence="1 2" key="1">
    <citation type="submission" date="2019-03" db="EMBL/GenBank/DDBJ databases">
        <authorList>
            <person name="Kim M.K.M."/>
        </authorList>
    </citation>
    <scope>NUCLEOTIDE SEQUENCE [LARGE SCALE GENOMIC DNA]</scope>
    <source>
        <strain evidence="1 2">17J68-12</strain>
    </source>
</reference>
<evidence type="ECO:0000313" key="2">
    <source>
        <dbReference type="Proteomes" id="UP000295334"/>
    </source>
</evidence>
<comment type="caution">
    <text evidence="1">The sequence shown here is derived from an EMBL/GenBank/DDBJ whole genome shotgun (WGS) entry which is preliminary data.</text>
</comment>
<dbReference type="OrthoDB" id="677341at2"/>
<evidence type="ECO:0000313" key="1">
    <source>
        <dbReference type="EMBL" id="TCJ19119.1"/>
    </source>
</evidence>
<organism evidence="1 2">
    <name type="scientific">Flaviaesturariibacter flavus</name>
    <dbReference type="NCBI Taxonomy" id="2502780"/>
    <lineage>
        <taxon>Bacteria</taxon>
        <taxon>Pseudomonadati</taxon>
        <taxon>Bacteroidota</taxon>
        <taxon>Chitinophagia</taxon>
        <taxon>Chitinophagales</taxon>
        <taxon>Chitinophagaceae</taxon>
        <taxon>Flaviaestuariibacter</taxon>
    </lineage>
</organism>
<sequence>MEHLFKTQLTIEGQSRNYDVFFNENDYHFAPLDGAGPEVLLRREHDEWHPVSTTDPALNEACIGLLETYLLSQH</sequence>
<dbReference type="EMBL" id="SJZI01000002">
    <property type="protein sequence ID" value="TCJ19119.1"/>
    <property type="molecule type" value="Genomic_DNA"/>
</dbReference>
<dbReference type="AlphaFoldDB" id="A0A4R1BNJ9"/>
<proteinExistence type="predicted"/>
<accession>A0A4R1BNJ9</accession>
<name>A0A4R1BNJ9_9BACT</name>
<gene>
    <name evidence="1" type="ORF">EPD60_01515</name>
</gene>
<keyword evidence="2" id="KW-1185">Reference proteome</keyword>
<dbReference type="Proteomes" id="UP000295334">
    <property type="component" value="Unassembled WGS sequence"/>
</dbReference>
<protein>
    <submittedName>
        <fullName evidence="1">Uncharacterized protein</fullName>
    </submittedName>
</protein>
<dbReference type="RefSeq" id="WP_131446128.1">
    <property type="nucleotide sequence ID" value="NZ_SJZI01000002.1"/>
</dbReference>